<proteinExistence type="predicted"/>
<reference evidence="2 3" key="1">
    <citation type="submission" date="2014-02" db="EMBL/GenBank/DDBJ databases">
        <authorList>
            <person name="Young C.-C."/>
            <person name="Hameed A."/>
            <person name="Huang H.-C."/>
            <person name="Shahina M."/>
        </authorList>
    </citation>
    <scope>NUCLEOTIDE SEQUENCE [LARGE SCALE GENOMIC DNA]</scope>
    <source>
        <strain evidence="2 3">CC-SAMT-1</strain>
    </source>
</reference>
<gene>
    <name evidence="2" type="ORF">AW14_13805</name>
</gene>
<sequence>MFKKELIEVLAFIRRKKINVFFLFLLLAFVILLFTKLSKTYTNTLAFNIEKLNVPEADLILDDSVNLNITLKTHGFKWLTYYFSKPKIVIDFKNDVYKRDSVFVWHKSVPYVANTQFDKQVELLNMSPDTLYFRYDVNMVKKVSVKLNSKIQYSLGYDLADHFKLTPDSIVVIGPKIKVDSIKYIETKHVVLEEVKSDINKTVDLNLSKNDNDLKYSNTKITLKGTVDKFTEGILKIPVTIINVPDSISVKYFPKEINVSYYVSLGNFNKITTKDFKVVCDYNKILKNQSFLVAELVKVPKIAKKVKVGQQRIEFIITK</sequence>
<evidence type="ECO:0008006" key="4">
    <source>
        <dbReference type="Google" id="ProtNLM"/>
    </source>
</evidence>
<evidence type="ECO:0000313" key="2">
    <source>
        <dbReference type="EMBL" id="AJR04550.1"/>
    </source>
</evidence>
<dbReference type="Proteomes" id="UP000032229">
    <property type="component" value="Chromosome"/>
</dbReference>
<keyword evidence="1" id="KW-0812">Transmembrane</keyword>
<dbReference type="EMBL" id="CP007202">
    <property type="protein sequence ID" value="AJR04550.1"/>
    <property type="molecule type" value="Genomic_DNA"/>
</dbReference>
<dbReference type="RefSeq" id="WP_044639271.1">
    <property type="nucleotide sequence ID" value="NZ_CP007202.1"/>
</dbReference>
<dbReference type="Gene3D" id="2.170.120.30">
    <property type="match status" value="1"/>
</dbReference>
<evidence type="ECO:0000256" key="1">
    <source>
        <dbReference type="SAM" id="Phobius"/>
    </source>
</evidence>
<dbReference type="OrthoDB" id="1150187at2"/>
<feature type="transmembrane region" description="Helical" evidence="1">
    <location>
        <begin position="20"/>
        <end position="38"/>
    </location>
</feature>
<dbReference type="STRING" id="1454006.AW14_13805"/>
<evidence type="ECO:0000313" key="3">
    <source>
        <dbReference type="Proteomes" id="UP000032229"/>
    </source>
</evidence>
<keyword evidence="1" id="KW-1133">Transmembrane helix</keyword>
<keyword evidence="3" id="KW-1185">Reference proteome</keyword>
<protein>
    <recommendedName>
        <fullName evidence="4">YbbR-like domain-containing protein</fullName>
    </recommendedName>
</protein>
<name>A0A0C5WNR0_9FLAO</name>
<organism evidence="2 3">
    <name type="scientific">Siansivirga zeaxanthinifaciens CC-SAMT-1</name>
    <dbReference type="NCBI Taxonomy" id="1454006"/>
    <lineage>
        <taxon>Bacteria</taxon>
        <taxon>Pseudomonadati</taxon>
        <taxon>Bacteroidota</taxon>
        <taxon>Flavobacteriia</taxon>
        <taxon>Flavobacteriales</taxon>
        <taxon>Flavobacteriaceae</taxon>
        <taxon>Siansivirga</taxon>
    </lineage>
</organism>
<dbReference type="AlphaFoldDB" id="A0A0C5WNR0"/>
<dbReference type="HOGENOM" id="CLU_069602_1_0_10"/>
<keyword evidence="1" id="KW-0472">Membrane</keyword>
<accession>A0A0C5WNR0</accession>
<dbReference type="Gene3D" id="2.170.120.40">
    <property type="entry name" value="YbbR-like domain"/>
    <property type="match status" value="1"/>
</dbReference>
<dbReference type="KEGG" id="sze:AW14_13805"/>